<proteinExistence type="predicted"/>
<protein>
    <submittedName>
        <fullName evidence="1">Ribosomal RNA large subunit methyltransferase A</fullName>
    </submittedName>
</protein>
<dbReference type="AlphaFoldDB" id="A0A0P9J3H9"/>
<keyword evidence="1" id="KW-0808">Transferase</keyword>
<gene>
    <name evidence="1" type="ORF">ALO91_103087</name>
</gene>
<organism evidence="1 2">
    <name type="scientific">Pseudomonas syringae pv. aceris</name>
    <dbReference type="NCBI Taxonomy" id="199198"/>
    <lineage>
        <taxon>Bacteria</taxon>
        <taxon>Pseudomonadati</taxon>
        <taxon>Pseudomonadota</taxon>
        <taxon>Gammaproteobacteria</taxon>
        <taxon>Pseudomonadales</taxon>
        <taxon>Pseudomonadaceae</taxon>
        <taxon>Pseudomonas</taxon>
        <taxon>Pseudomonas syringae</taxon>
    </lineage>
</organism>
<reference evidence="1 2" key="1">
    <citation type="submission" date="2015-09" db="EMBL/GenBank/DDBJ databases">
        <title>Genome announcement of multiple Pseudomonas syringae strains.</title>
        <authorList>
            <person name="Thakur S."/>
            <person name="Wang P.W."/>
            <person name="Gong Y."/>
            <person name="Weir B.S."/>
            <person name="Guttman D.S."/>
        </authorList>
    </citation>
    <scope>NUCLEOTIDE SEQUENCE [LARGE SCALE GENOMIC DNA]</scope>
    <source>
        <strain evidence="1 2">ICMP2802</strain>
    </source>
</reference>
<dbReference type="PATRIC" id="fig|199198.5.peg.5174"/>
<evidence type="ECO:0000313" key="1">
    <source>
        <dbReference type="EMBL" id="KPW10135.1"/>
    </source>
</evidence>
<evidence type="ECO:0000313" key="2">
    <source>
        <dbReference type="Proteomes" id="UP000050297"/>
    </source>
</evidence>
<dbReference type="EMBL" id="LJPM01000565">
    <property type="protein sequence ID" value="KPW10135.1"/>
    <property type="molecule type" value="Genomic_DNA"/>
</dbReference>
<dbReference type="GO" id="GO:0008168">
    <property type="term" value="F:methyltransferase activity"/>
    <property type="evidence" value="ECO:0007669"/>
    <property type="project" value="UniProtKB-KW"/>
</dbReference>
<dbReference type="Proteomes" id="UP000050297">
    <property type="component" value="Unassembled WGS sequence"/>
</dbReference>
<feature type="non-terminal residue" evidence="1">
    <location>
        <position position="1"/>
    </location>
</feature>
<accession>A0A0P9J3H9</accession>
<dbReference type="GO" id="GO:0032259">
    <property type="term" value="P:methylation"/>
    <property type="evidence" value="ECO:0007669"/>
    <property type="project" value="UniProtKB-KW"/>
</dbReference>
<sequence>WRASAERRAAVIEQPGPFKVTVSMRYDYFVLQ</sequence>
<name>A0A0P9J3H9_PSESX</name>
<keyword evidence="1" id="KW-0489">Methyltransferase</keyword>
<comment type="caution">
    <text evidence="1">The sequence shown here is derived from an EMBL/GenBank/DDBJ whole genome shotgun (WGS) entry which is preliminary data.</text>
</comment>